<comment type="caution">
    <text evidence="2">The sequence shown here is derived from an EMBL/GenBank/DDBJ whole genome shotgun (WGS) entry which is preliminary data.</text>
</comment>
<keyword evidence="2" id="KW-0808">Transferase</keyword>
<keyword evidence="3" id="KW-1185">Reference proteome</keyword>
<dbReference type="RefSeq" id="WP_109769058.1">
    <property type="nucleotide sequence ID" value="NZ_CP159474.1"/>
</dbReference>
<evidence type="ECO:0000259" key="1">
    <source>
        <dbReference type="Pfam" id="PF13579"/>
    </source>
</evidence>
<dbReference type="PANTHER" id="PTHR12526:SF600">
    <property type="entry name" value="GLYCOSYL TRANSFERASE GROUP 1"/>
    <property type="match status" value="1"/>
</dbReference>
<dbReference type="SUPFAM" id="SSF53756">
    <property type="entry name" value="UDP-Glycosyltransferase/glycogen phosphorylase"/>
    <property type="match status" value="1"/>
</dbReference>
<dbReference type="AlphaFoldDB" id="A0A3A8ABZ2"/>
<dbReference type="Gene3D" id="3.40.50.2000">
    <property type="entry name" value="Glycogen Phosphorylase B"/>
    <property type="match status" value="2"/>
</dbReference>
<dbReference type="PANTHER" id="PTHR12526">
    <property type="entry name" value="GLYCOSYLTRANSFERASE"/>
    <property type="match status" value="1"/>
</dbReference>
<dbReference type="GO" id="GO:0016757">
    <property type="term" value="F:glycosyltransferase activity"/>
    <property type="evidence" value="ECO:0007669"/>
    <property type="project" value="UniProtKB-ARBA"/>
</dbReference>
<dbReference type="EMBL" id="QFWV02000007">
    <property type="protein sequence ID" value="RKF06509.1"/>
    <property type="molecule type" value="Genomic_DNA"/>
</dbReference>
<dbReference type="InterPro" id="IPR028098">
    <property type="entry name" value="Glyco_trans_4-like_N"/>
</dbReference>
<name>A0A3A8ABZ2_9HYPH</name>
<feature type="domain" description="Glycosyltransferase subfamily 4-like N-terminal" evidence="1">
    <location>
        <begin position="27"/>
        <end position="200"/>
    </location>
</feature>
<dbReference type="Proteomes" id="UP000246132">
    <property type="component" value="Unassembled WGS sequence"/>
</dbReference>
<proteinExistence type="predicted"/>
<organism evidence="2 3">
    <name type="scientific">Oceaniradius stylonematis</name>
    <dbReference type="NCBI Taxonomy" id="2184161"/>
    <lineage>
        <taxon>Bacteria</taxon>
        <taxon>Pseudomonadati</taxon>
        <taxon>Pseudomonadota</taxon>
        <taxon>Alphaproteobacteria</taxon>
        <taxon>Hyphomicrobiales</taxon>
        <taxon>Ahrensiaceae</taxon>
        <taxon>Oceaniradius</taxon>
    </lineage>
</organism>
<evidence type="ECO:0000313" key="2">
    <source>
        <dbReference type="EMBL" id="RKF06509.1"/>
    </source>
</evidence>
<evidence type="ECO:0000313" key="3">
    <source>
        <dbReference type="Proteomes" id="UP000246132"/>
    </source>
</evidence>
<accession>A0A3A8ABZ2</accession>
<dbReference type="Pfam" id="PF13579">
    <property type="entry name" value="Glyco_trans_4_4"/>
    <property type="match status" value="1"/>
</dbReference>
<protein>
    <submittedName>
        <fullName evidence="2">Glycosyltransferase</fullName>
    </submittedName>
</protein>
<reference evidence="2 3" key="1">
    <citation type="journal article" date="2018" name="Int. J. Syst. Bacteriol.">
        <title>Oceaniradius stylonemae gen. nov., sp. nov., isolated from a red alga, Stylonema cornu-cervi.</title>
        <authorList>
            <person name="Jeong S."/>
        </authorList>
    </citation>
    <scope>NUCLEOTIDE SEQUENCE [LARGE SCALE GENOMIC DNA]</scope>
    <source>
        <strain evidence="2 3">StC1</strain>
    </source>
</reference>
<dbReference type="Pfam" id="PF13692">
    <property type="entry name" value="Glyco_trans_1_4"/>
    <property type="match status" value="1"/>
</dbReference>
<gene>
    <name evidence="2" type="ORF">DEM25_013065</name>
</gene>
<sequence>MTGSLRIWLVQTGEEMPDDPGPPRLLRTALLARQLTERGHDVTFWNATFNHQQKVQRFDKSTVQKSRDGYTIQYLAGRPYNRNISGDRVLSQMANAREFARIAPGLPRPDVILSGLPTLELCAAVADFAVPRGIPFALDCRDLWPDIFEDHLSGVKALAGWPAMAWWRRLKRSSLSRATAVTGVTSAFVAWGVDAAGRPAGPLDRAFHLAVPGALPSSEAMQQADSGWDELIGPRDDDMVVACYPGTFSRRLDIPAFIEGLSRVDEPTRKQFRMVICGKGDLEDHIRSRTARMEHAHFAGWRGAADLRTLMNRSTFGVLPYARTPDFRRHFVNKVGEYLAAGLPIMTGLDGLTGDLLERTGLGIPYEVGNPDSVARAIETAVADKERLRSLKDDARDVYMDMFDPDVIYAQFCDYLEELAAITPGQDGAVAV</sequence>
<dbReference type="OrthoDB" id="185319at2"/>